<proteinExistence type="predicted"/>
<gene>
    <name evidence="1" type="ORF">UFOVP1071_58</name>
</gene>
<organism evidence="1">
    <name type="scientific">uncultured Caudovirales phage</name>
    <dbReference type="NCBI Taxonomy" id="2100421"/>
    <lineage>
        <taxon>Viruses</taxon>
        <taxon>Duplodnaviria</taxon>
        <taxon>Heunggongvirae</taxon>
        <taxon>Uroviricota</taxon>
        <taxon>Caudoviricetes</taxon>
        <taxon>Peduoviridae</taxon>
        <taxon>Maltschvirus</taxon>
        <taxon>Maltschvirus maltsch</taxon>
    </lineage>
</organism>
<accession>A0A6J5QL79</accession>
<evidence type="ECO:0000313" key="1">
    <source>
        <dbReference type="EMBL" id="CAB4181728.1"/>
    </source>
</evidence>
<reference evidence="1" key="1">
    <citation type="submission" date="2020-05" db="EMBL/GenBank/DDBJ databases">
        <authorList>
            <person name="Chiriac C."/>
            <person name="Salcher M."/>
            <person name="Ghai R."/>
            <person name="Kavagutti S V."/>
        </authorList>
    </citation>
    <scope>NUCLEOTIDE SEQUENCE</scope>
</reference>
<sequence>MEDDWPEHEDQAWNALDDETRILVTGYVFRRVVKHAREGGSFRYLIYDRLGLDLNAYLPLYMAGGMEISNEFKMGDRDEH</sequence>
<dbReference type="EMBL" id="LR797022">
    <property type="protein sequence ID" value="CAB4181728.1"/>
    <property type="molecule type" value="Genomic_DNA"/>
</dbReference>
<protein>
    <submittedName>
        <fullName evidence="1">Uncharacterized protein</fullName>
    </submittedName>
</protein>
<name>A0A6J5QL79_9CAUD</name>